<dbReference type="Gene3D" id="1.10.287.1490">
    <property type="match status" value="1"/>
</dbReference>
<evidence type="ECO:0008006" key="4">
    <source>
        <dbReference type="Google" id="ProtNLM"/>
    </source>
</evidence>
<accession>A0A6S6UG81</accession>
<feature type="coiled-coil region" evidence="1">
    <location>
        <begin position="197"/>
        <end position="318"/>
    </location>
</feature>
<dbReference type="EMBL" id="CACVAT010000534">
    <property type="protein sequence ID" value="CAA6829591.1"/>
    <property type="molecule type" value="Genomic_DNA"/>
</dbReference>
<evidence type="ECO:0000313" key="3">
    <source>
        <dbReference type="EMBL" id="CAA6829591.1"/>
    </source>
</evidence>
<feature type="coiled-coil region" evidence="1">
    <location>
        <begin position="109"/>
        <end position="171"/>
    </location>
</feature>
<evidence type="ECO:0000256" key="1">
    <source>
        <dbReference type="SAM" id="Coils"/>
    </source>
</evidence>
<feature type="signal peptide" evidence="2">
    <location>
        <begin position="1"/>
        <end position="17"/>
    </location>
</feature>
<dbReference type="Gene3D" id="1.20.58.2200">
    <property type="match status" value="1"/>
</dbReference>
<sequence>MNIIPRLHLLISTSALMAISAAPIAAAETTVEVRENDTLGSIVSKTYPGYRSRNALMQLILEQNPDAFIGSNINLLVLGETLKLPDSDELEALIGIAPPPVQQVIGSVTAEAKQRLKQITEERDRLKQQLANLEADNQRLKATISRLETAGTQQNEQLERLEKQIESLQSRVTEQTPTPVANSPEIIKQLADSNEKLAQLQASYDASVKDKAGLEQELVAKSALENQISELQKQIAELQGGGTTQQTANSDLQKQLDTLKQESEGFRVDNEKVASELAAVSAKLETSQSDVDTLRAELDTANEQLKISQSEVTTLRAELGESGLQLEASQSEATTLRSELSASSESNATLQSEIEQIQAAVENDVALSPAKSPEKPGSTWWPWLLALLLLPVAWLLGQRSRPAPTATESDIQATEMPVAMAMDPVVPEPLTSEQLDQIALSGPEAIATPDDPNAAIKLDMARAYMDLRNTEAANDMLQEVIQEGGSQQQQEAKEILSFIA</sequence>
<dbReference type="NCBIfam" id="TIGR03504">
    <property type="entry name" value="FimV_Cterm"/>
    <property type="match status" value="1"/>
</dbReference>
<keyword evidence="1" id="KW-0175">Coiled coil</keyword>
<reference evidence="3" key="1">
    <citation type="submission" date="2020-01" db="EMBL/GenBank/DDBJ databases">
        <authorList>
            <person name="Meier V. D."/>
            <person name="Meier V D."/>
        </authorList>
    </citation>
    <scope>NUCLEOTIDE SEQUENCE</scope>
    <source>
        <strain evidence="3">HLG_WM_MAG_09</strain>
    </source>
</reference>
<feature type="chain" id="PRO_5028372852" description="LysM domain-containing protein" evidence="2">
    <location>
        <begin position="18"/>
        <end position="500"/>
    </location>
</feature>
<protein>
    <recommendedName>
        <fullName evidence="4">LysM domain-containing protein</fullName>
    </recommendedName>
</protein>
<gene>
    <name evidence="3" type="ORF">HELGO_WM22879</name>
</gene>
<dbReference type="PANTHER" id="PTHR18937">
    <property type="entry name" value="STRUCTURAL MAINTENANCE OF CHROMOSOMES SMC FAMILY MEMBER"/>
    <property type="match status" value="1"/>
</dbReference>
<organism evidence="3">
    <name type="scientific">uncultured Thiotrichaceae bacterium</name>
    <dbReference type="NCBI Taxonomy" id="298394"/>
    <lineage>
        <taxon>Bacteria</taxon>
        <taxon>Pseudomonadati</taxon>
        <taxon>Pseudomonadota</taxon>
        <taxon>Gammaproteobacteria</taxon>
        <taxon>Thiotrichales</taxon>
        <taxon>Thiotrichaceae</taxon>
        <taxon>environmental samples</taxon>
    </lineage>
</organism>
<name>A0A6S6UG81_9GAMM</name>
<dbReference type="AlphaFoldDB" id="A0A6S6UG81"/>
<evidence type="ECO:0000256" key="2">
    <source>
        <dbReference type="SAM" id="SignalP"/>
    </source>
</evidence>
<dbReference type="InterPro" id="IPR038440">
    <property type="entry name" value="FimV_C_sf"/>
</dbReference>
<proteinExistence type="predicted"/>
<keyword evidence="2" id="KW-0732">Signal</keyword>
<dbReference type="InterPro" id="IPR020011">
    <property type="entry name" value="FimV_C"/>
</dbReference>